<dbReference type="SUPFAM" id="SSF46600">
    <property type="entry name" value="C-terminal UvrC-binding domain of UvrB"/>
    <property type="match status" value="1"/>
</dbReference>
<dbReference type="GO" id="GO:0009381">
    <property type="term" value="F:excinuclease ABC activity"/>
    <property type="evidence" value="ECO:0007669"/>
    <property type="project" value="UniProtKB-UniRule"/>
</dbReference>
<dbReference type="Pfam" id="PF12344">
    <property type="entry name" value="UvrB"/>
    <property type="match status" value="1"/>
</dbReference>
<evidence type="ECO:0000256" key="2">
    <source>
        <dbReference type="ARBA" id="ARBA00008533"/>
    </source>
</evidence>
<dbReference type="HAMAP" id="MF_00204">
    <property type="entry name" value="UvrB"/>
    <property type="match status" value="1"/>
</dbReference>
<comment type="subunit">
    <text evidence="10 12 13">Forms a heterotetramer with UvrA during the search for lesions. Interacts with UvrC in an incision complex.</text>
</comment>
<keyword evidence="12 13" id="KW-0742">SOS response</keyword>
<accession>A0A7S7MB97</accession>
<dbReference type="CDD" id="cd18790">
    <property type="entry name" value="SF2_C_UvrB"/>
    <property type="match status" value="1"/>
</dbReference>
<keyword evidence="3 12" id="KW-0963">Cytoplasm</keyword>
<dbReference type="CDD" id="cd17916">
    <property type="entry name" value="DEXHc_UvrB"/>
    <property type="match status" value="1"/>
</dbReference>
<evidence type="ECO:0000256" key="9">
    <source>
        <dbReference type="ARBA" id="ARBA00023204"/>
    </source>
</evidence>
<dbReference type="Proteomes" id="UP000593735">
    <property type="component" value="Chromosome"/>
</dbReference>
<keyword evidence="8 12" id="KW-0267">Excision nuclease</keyword>
<name>A0A7S7MB97_9ACTN</name>
<dbReference type="InterPro" id="IPR027417">
    <property type="entry name" value="P-loop_NTPase"/>
</dbReference>
<dbReference type="PROSITE" id="PS50151">
    <property type="entry name" value="UVR"/>
    <property type="match status" value="1"/>
</dbReference>
<dbReference type="PANTHER" id="PTHR24029">
    <property type="entry name" value="UVRABC SYSTEM PROTEIN B"/>
    <property type="match status" value="1"/>
</dbReference>
<feature type="domain" description="Helicase ATP-binding" evidence="17">
    <location>
        <begin position="53"/>
        <end position="206"/>
    </location>
</feature>
<proteinExistence type="inferred from homology"/>
<evidence type="ECO:0000313" key="20">
    <source>
        <dbReference type="Proteomes" id="UP000593735"/>
    </source>
</evidence>
<reference evidence="19 20" key="1">
    <citation type="submission" date="2020-10" db="EMBL/GenBank/DDBJ databases">
        <title>Olsenella immobilis sp.nov., isolated from the mud in a fermentation cellar used for the production of Chinese strong-flavoured liquor.</title>
        <authorList>
            <person name="Lu L."/>
        </authorList>
    </citation>
    <scope>NUCLEOTIDE SEQUENCE [LARGE SCALE GENOMIC DNA]</scope>
    <source>
        <strain evidence="19 20">LZLJ-2</strain>
    </source>
</reference>
<dbReference type="InterPro" id="IPR024759">
    <property type="entry name" value="UvrB_YAD/RRR_dom"/>
</dbReference>
<evidence type="ECO:0000256" key="4">
    <source>
        <dbReference type="ARBA" id="ARBA00022741"/>
    </source>
</evidence>
<feature type="region of interest" description="Disordered" evidence="15">
    <location>
        <begin position="633"/>
        <end position="653"/>
    </location>
</feature>
<evidence type="ECO:0000313" key="19">
    <source>
        <dbReference type="EMBL" id="QOY61253.1"/>
    </source>
</evidence>
<evidence type="ECO:0000256" key="8">
    <source>
        <dbReference type="ARBA" id="ARBA00022881"/>
    </source>
</evidence>
<evidence type="ECO:0000259" key="16">
    <source>
        <dbReference type="PROSITE" id="PS50151"/>
    </source>
</evidence>
<gene>
    <name evidence="12 19" type="primary">uvrB</name>
    <name evidence="19" type="ORF">INP52_03385</name>
</gene>
<evidence type="ECO:0000256" key="12">
    <source>
        <dbReference type="HAMAP-Rule" id="MF_00204"/>
    </source>
</evidence>
<keyword evidence="7 12" id="KW-0067">ATP-binding</keyword>
<evidence type="ECO:0000259" key="18">
    <source>
        <dbReference type="PROSITE" id="PS51194"/>
    </source>
</evidence>
<dbReference type="Pfam" id="PF02151">
    <property type="entry name" value="UVR"/>
    <property type="match status" value="1"/>
</dbReference>
<evidence type="ECO:0000259" key="17">
    <source>
        <dbReference type="PROSITE" id="PS51192"/>
    </source>
</evidence>
<dbReference type="Gene3D" id="4.10.860.10">
    <property type="entry name" value="UVR domain"/>
    <property type="match status" value="1"/>
</dbReference>
<dbReference type="GO" id="GO:0016887">
    <property type="term" value="F:ATP hydrolysis activity"/>
    <property type="evidence" value="ECO:0007669"/>
    <property type="project" value="InterPro"/>
</dbReference>
<keyword evidence="14" id="KW-0175">Coiled coil</keyword>
<dbReference type="Pfam" id="PF17757">
    <property type="entry name" value="UvrB_inter"/>
    <property type="match status" value="1"/>
</dbReference>
<dbReference type="NCBIfam" id="TIGR00631">
    <property type="entry name" value="uvrb"/>
    <property type="match status" value="1"/>
</dbReference>
<dbReference type="NCBIfam" id="NF003673">
    <property type="entry name" value="PRK05298.1"/>
    <property type="match status" value="1"/>
</dbReference>
<feature type="region of interest" description="Disordered" evidence="15">
    <location>
        <begin position="726"/>
        <end position="746"/>
    </location>
</feature>
<keyword evidence="9 12" id="KW-0234">DNA repair</keyword>
<dbReference type="GO" id="GO:0006289">
    <property type="term" value="P:nucleotide-excision repair"/>
    <property type="evidence" value="ECO:0007669"/>
    <property type="project" value="UniProtKB-UniRule"/>
</dbReference>
<sequence length="746" mass="84169">MPVAHTTPEPQDQERFGAELVRFGVEQGTEALRVVSPFEPAGDQPQAIDKLVHGIEEGLRYQTLMGVTGSGKTFTMAKTIERLNRPTLIMEPNKTLAAQVASEMRELFPQNAVVYFVSYYDYYQPEAYVPQTDTYIEKDSSINEEVEKLRHQATSSLLSRRDVIVVASVSCIYGIGSPQDYAGLAPSVDKKVPLERDELIHSLIEIQYDRNDYDLGRGTFRVRGDTVDVFPPYAENPLRISFFGDEVELIAEVDSLTGEVLREFDAIPIWPASHYVTERPKITHAIHTINEELEARVAELKANDMPLEAERLSQRTGYDLEMLETMGYCNGIENYSRHMDGRKPGEPPYTLIDYFPQDMLCIIDESHVTVPQIRGMHEGDRSRKVTLVDHGFRLPSALDNRPLRYDEFEARIPQFIYVSATPGDYEESVTQQEVEQIIRPTGLLDPKIEIRPVEGQIDDLIDRIRERTARGERVLVTTLTKRMAEDLTDHLLDAGIKVNYMHSDTATLDRVDIIRDLREGKIDVLVGINLLREGLDIPEVSLVAVLDADKEGFLRNRRSLIQTMGRAARNAQGEVIMYADSVTDSMRLAMDETMRRRQIQEAYNQEHGIVPRTIKKSITDVASFISDADRTLEGKTRDRHGTGSHGAFESLSDTDVAADAREVAVELAKLPSDEVHQVIDALEEEMAAASENMDYEAAARIRDQLVELKTQVEGGSAEEVIARLKTGARKGSAHATRRRYKPRKKH</sequence>
<dbReference type="Pfam" id="PF00271">
    <property type="entry name" value="Helicase_C"/>
    <property type="match status" value="1"/>
</dbReference>
<dbReference type="PANTHER" id="PTHR24029:SF0">
    <property type="entry name" value="UVRABC SYSTEM PROTEIN B"/>
    <property type="match status" value="1"/>
</dbReference>
<dbReference type="InterPro" id="IPR006935">
    <property type="entry name" value="Helicase/UvrB_N"/>
</dbReference>
<keyword evidence="20" id="KW-1185">Reference proteome</keyword>
<dbReference type="InterPro" id="IPR036876">
    <property type="entry name" value="UVR_dom_sf"/>
</dbReference>
<evidence type="ECO:0000256" key="7">
    <source>
        <dbReference type="ARBA" id="ARBA00022840"/>
    </source>
</evidence>
<dbReference type="PROSITE" id="PS51194">
    <property type="entry name" value="HELICASE_CTER"/>
    <property type="match status" value="1"/>
</dbReference>
<organism evidence="19 20">
    <name type="scientific">Thermophilibacter immobilis</name>
    <dbReference type="NCBI Taxonomy" id="2779519"/>
    <lineage>
        <taxon>Bacteria</taxon>
        <taxon>Bacillati</taxon>
        <taxon>Actinomycetota</taxon>
        <taxon>Coriobacteriia</taxon>
        <taxon>Coriobacteriales</taxon>
        <taxon>Atopobiaceae</taxon>
        <taxon>Thermophilibacter</taxon>
    </lineage>
</organism>
<dbReference type="SUPFAM" id="SSF52540">
    <property type="entry name" value="P-loop containing nucleoside triphosphate hydrolases"/>
    <property type="match status" value="2"/>
</dbReference>
<keyword evidence="4 12" id="KW-0547">Nucleotide-binding</keyword>
<dbReference type="InterPro" id="IPR014001">
    <property type="entry name" value="Helicase_ATP-bd"/>
</dbReference>
<dbReference type="KEGG" id="tio:INP52_03385"/>
<dbReference type="InterPro" id="IPR004807">
    <property type="entry name" value="UvrB"/>
</dbReference>
<feature type="domain" description="Helicase C-terminal" evidence="18">
    <location>
        <begin position="456"/>
        <end position="618"/>
    </location>
</feature>
<dbReference type="GO" id="GO:0009380">
    <property type="term" value="C:excinuclease repair complex"/>
    <property type="evidence" value="ECO:0007669"/>
    <property type="project" value="InterPro"/>
</dbReference>
<evidence type="ECO:0000256" key="10">
    <source>
        <dbReference type="ARBA" id="ARBA00026033"/>
    </source>
</evidence>
<keyword evidence="5 12" id="KW-0227">DNA damage</keyword>
<evidence type="ECO:0000256" key="15">
    <source>
        <dbReference type="SAM" id="MobiDB-lite"/>
    </source>
</evidence>
<feature type="coiled-coil region" evidence="14">
    <location>
        <begin position="672"/>
        <end position="699"/>
    </location>
</feature>
<dbReference type="SMART" id="SM00490">
    <property type="entry name" value="HELICc"/>
    <property type="match status" value="1"/>
</dbReference>
<dbReference type="RefSeq" id="WP_194372402.1">
    <property type="nucleotide sequence ID" value="NZ_CP063767.1"/>
</dbReference>
<dbReference type="GO" id="GO:0005737">
    <property type="term" value="C:cytoplasm"/>
    <property type="evidence" value="ECO:0007669"/>
    <property type="project" value="UniProtKB-SubCell"/>
</dbReference>
<feature type="binding site" evidence="12">
    <location>
        <begin position="66"/>
        <end position="73"/>
    </location>
    <ligand>
        <name>ATP</name>
        <dbReference type="ChEBI" id="CHEBI:30616"/>
    </ligand>
</feature>
<dbReference type="InterPro" id="IPR041471">
    <property type="entry name" value="UvrB_inter"/>
</dbReference>
<evidence type="ECO:0000256" key="14">
    <source>
        <dbReference type="SAM" id="Coils"/>
    </source>
</evidence>
<feature type="domain" description="UVR" evidence="16">
    <location>
        <begin position="676"/>
        <end position="711"/>
    </location>
</feature>
<dbReference type="SMART" id="SM00487">
    <property type="entry name" value="DEXDc"/>
    <property type="match status" value="1"/>
</dbReference>
<evidence type="ECO:0000256" key="3">
    <source>
        <dbReference type="ARBA" id="ARBA00022490"/>
    </source>
</evidence>
<evidence type="ECO:0000256" key="13">
    <source>
        <dbReference type="RuleBase" id="RU003587"/>
    </source>
</evidence>
<evidence type="ECO:0000256" key="1">
    <source>
        <dbReference type="ARBA" id="ARBA00004496"/>
    </source>
</evidence>
<protein>
    <recommendedName>
        <fullName evidence="11 12">UvrABC system protein B</fullName>
        <shortName evidence="12">Protein UvrB</shortName>
    </recommendedName>
    <alternativeName>
        <fullName evidence="12">Excinuclease ABC subunit B</fullName>
    </alternativeName>
</protein>
<dbReference type="PROSITE" id="PS51192">
    <property type="entry name" value="HELICASE_ATP_BIND_1"/>
    <property type="match status" value="1"/>
</dbReference>
<comment type="similarity">
    <text evidence="2 12 13">Belongs to the UvrB family.</text>
</comment>
<dbReference type="GO" id="GO:0009432">
    <property type="term" value="P:SOS response"/>
    <property type="evidence" value="ECO:0007669"/>
    <property type="project" value="UniProtKB-UniRule"/>
</dbReference>
<dbReference type="AlphaFoldDB" id="A0A7S7MB97"/>
<dbReference type="Pfam" id="PF04851">
    <property type="entry name" value="ResIII"/>
    <property type="match status" value="1"/>
</dbReference>
<dbReference type="GO" id="GO:0003677">
    <property type="term" value="F:DNA binding"/>
    <property type="evidence" value="ECO:0007669"/>
    <property type="project" value="UniProtKB-UniRule"/>
</dbReference>
<dbReference type="InterPro" id="IPR001650">
    <property type="entry name" value="Helicase_C-like"/>
</dbReference>
<evidence type="ECO:0000256" key="11">
    <source>
        <dbReference type="ARBA" id="ARBA00029504"/>
    </source>
</evidence>
<comment type="subcellular location">
    <subcellularLocation>
        <location evidence="1 12 13">Cytoplasm</location>
    </subcellularLocation>
</comment>
<dbReference type="EMBL" id="CP063767">
    <property type="protein sequence ID" value="QOY61253.1"/>
    <property type="molecule type" value="Genomic_DNA"/>
</dbReference>
<feature type="short sequence motif" description="Beta-hairpin" evidence="12">
    <location>
        <begin position="119"/>
        <end position="142"/>
    </location>
</feature>
<evidence type="ECO:0000256" key="5">
    <source>
        <dbReference type="ARBA" id="ARBA00022763"/>
    </source>
</evidence>
<dbReference type="Gene3D" id="3.40.50.300">
    <property type="entry name" value="P-loop containing nucleotide triphosphate hydrolases"/>
    <property type="match status" value="3"/>
</dbReference>
<comment type="domain">
    <text evidence="12">The beta-hairpin motif is involved in DNA binding.</text>
</comment>
<keyword evidence="6 12" id="KW-0228">DNA excision</keyword>
<evidence type="ECO:0000256" key="6">
    <source>
        <dbReference type="ARBA" id="ARBA00022769"/>
    </source>
</evidence>
<dbReference type="GO" id="GO:0005524">
    <property type="term" value="F:ATP binding"/>
    <property type="evidence" value="ECO:0007669"/>
    <property type="project" value="UniProtKB-UniRule"/>
</dbReference>
<dbReference type="InterPro" id="IPR001943">
    <property type="entry name" value="UVR_dom"/>
</dbReference>
<comment type="function">
    <text evidence="12">The UvrABC repair system catalyzes the recognition and processing of DNA lesions. A damage recognition complex composed of 2 UvrA and 2 UvrB subunits scans DNA for abnormalities. Upon binding of the UvrA(2)B(2) complex to a putative damaged site, the DNA wraps around one UvrB monomer. DNA wrap is dependent on ATP binding by UvrB and probably causes local melting of the DNA helix, facilitating insertion of UvrB beta-hairpin between the DNA strands. Then UvrB probes one DNA strand for the presence of a lesion. If a lesion is found the UvrA subunits dissociate and the UvrB-DNA preincision complex is formed. This complex is subsequently bound by UvrC and the second UvrB is released. If no lesion is found, the DNA wraps around the other UvrB subunit that will check the other stand for damage.</text>
</comment>